<gene>
    <name evidence="1" type="ORF">IFM89_011782</name>
</gene>
<proteinExistence type="predicted"/>
<protein>
    <submittedName>
        <fullName evidence="1">Uncharacterized protein</fullName>
    </submittedName>
</protein>
<dbReference type="EMBL" id="JADFTS010000002">
    <property type="protein sequence ID" value="KAF9620409.1"/>
    <property type="molecule type" value="Genomic_DNA"/>
</dbReference>
<evidence type="ECO:0000313" key="1">
    <source>
        <dbReference type="EMBL" id="KAF9620409.1"/>
    </source>
</evidence>
<name>A0A835MB13_9MAGN</name>
<keyword evidence="2" id="KW-1185">Reference proteome</keyword>
<sequence length="96" mass="10867">MTSGLFSYMHLPLKFCQRGGGCRRAALQWNTVGKIKEVKVKQAKLTKEKSLETMTKMKRGKEVPPPPGFPFPCKALPHVYLIAPQPQKRMVRTLSL</sequence>
<evidence type="ECO:0000313" key="2">
    <source>
        <dbReference type="Proteomes" id="UP000631114"/>
    </source>
</evidence>
<organism evidence="1 2">
    <name type="scientific">Coptis chinensis</name>
    <dbReference type="NCBI Taxonomy" id="261450"/>
    <lineage>
        <taxon>Eukaryota</taxon>
        <taxon>Viridiplantae</taxon>
        <taxon>Streptophyta</taxon>
        <taxon>Embryophyta</taxon>
        <taxon>Tracheophyta</taxon>
        <taxon>Spermatophyta</taxon>
        <taxon>Magnoliopsida</taxon>
        <taxon>Ranunculales</taxon>
        <taxon>Ranunculaceae</taxon>
        <taxon>Coptidoideae</taxon>
        <taxon>Coptis</taxon>
    </lineage>
</organism>
<dbReference type="Proteomes" id="UP000631114">
    <property type="component" value="Unassembled WGS sequence"/>
</dbReference>
<dbReference type="AlphaFoldDB" id="A0A835MB13"/>
<accession>A0A835MB13</accession>
<reference evidence="1 2" key="1">
    <citation type="submission" date="2020-10" db="EMBL/GenBank/DDBJ databases">
        <title>The Coptis chinensis genome and diversification of protoberbering-type alkaloids.</title>
        <authorList>
            <person name="Wang B."/>
            <person name="Shu S."/>
            <person name="Song C."/>
            <person name="Liu Y."/>
        </authorList>
    </citation>
    <scope>NUCLEOTIDE SEQUENCE [LARGE SCALE GENOMIC DNA]</scope>
    <source>
        <strain evidence="1">HL-2020</strain>
        <tissue evidence="1">Leaf</tissue>
    </source>
</reference>
<comment type="caution">
    <text evidence="1">The sequence shown here is derived from an EMBL/GenBank/DDBJ whole genome shotgun (WGS) entry which is preliminary data.</text>
</comment>